<sequence length="31" mass="3531">WHLTLPSRSRPSTSSPPTKVTRVLPRSRSRS</sequence>
<gene>
    <name evidence="2" type="ORF">AVDCRST_MAG48-1950</name>
</gene>
<feature type="region of interest" description="Disordered" evidence="1">
    <location>
        <begin position="1"/>
        <end position="31"/>
    </location>
</feature>
<keyword evidence="2" id="KW-0689">Ribosomal protein</keyword>
<feature type="non-terminal residue" evidence="2">
    <location>
        <position position="31"/>
    </location>
</feature>
<feature type="compositionally biased region" description="Low complexity" evidence="1">
    <location>
        <begin position="1"/>
        <end position="18"/>
    </location>
</feature>
<dbReference type="EMBL" id="CADCTS010000285">
    <property type="protein sequence ID" value="CAA9309733.1"/>
    <property type="molecule type" value="Genomic_DNA"/>
</dbReference>
<feature type="non-terminal residue" evidence="2">
    <location>
        <position position="1"/>
    </location>
</feature>
<organism evidence="2">
    <name type="scientific">uncultured Friedmanniella sp</name>
    <dbReference type="NCBI Taxonomy" id="335381"/>
    <lineage>
        <taxon>Bacteria</taxon>
        <taxon>Bacillati</taxon>
        <taxon>Actinomycetota</taxon>
        <taxon>Actinomycetes</taxon>
        <taxon>Propionibacteriales</taxon>
        <taxon>Nocardioidaceae</taxon>
        <taxon>Friedmanniella</taxon>
        <taxon>environmental samples</taxon>
    </lineage>
</organism>
<dbReference type="AlphaFoldDB" id="A0A6J4KNE5"/>
<dbReference type="GO" id="GO:0005840">
    <property type="term" value="C:ribosome"/>
    <property type="evidence" value="ECO:0007669"/>
    <property type="project" value="UniProtKB-KW"/>
</dbReference>
<proteinExistence type="predicted"/>
<evidence type="ECO:0000313" key="2">
    <source>
        <dbReference type="EMBL" id="CAA9309733.1"/>
    </source>
</evidence>
<reference evidence="2" key="1">
    <citation type="submission" date="2020-02" db="EMBL/GenBank/DDBJ databases">
        <authorList>
            <person name="Meier V. D."/>
        </authorList>
    </citation>
    <scope>NUCLEOTIDE SEQUENCE</scope>
    <source>
        <strain evidence="2">AVDCRST_MAG48</strain>
    </source>
</reference>
<accession>A0A6J4KNE5</accession>
<evidence type="ECO:0000256" key="1">
    <source>
        <dbReference type="SAM" id="MobiDB-lite"/>
    </source>
</evidence>
<keyword evidence="2" id="KW-0687">Ribonucleoprotein</keyword>
<name>A0A6J4KNE5_9ACTN</name>
<protein>
    <submittedName>
        <fullName evidence="2">SSU ribosomal protein S15p (S13e)</fullName>
    </submittedName>
</protein>